<dbReference type="PANTHER" id="PTHR42713">
    <property type="entry name" value="HISTIDINE KINASE-RELATED"/>
    <property type="match status" value="1"/>
</dbReference>
<dbReference type="InterPro" id="IPR018060">
    <property type="entry name" value="HTH_AraC"/>
</dbReference>
<evidence type="ECO:0000256" key="3">
    <source>
        <dbReference type="ARBA" id="ARBA00022553"/>
    </source>
</evidence>
<name>A0ABW3HLK5_9BACL</name>
<dbReference type="SUPFAM" id="SSF46689">
    <property type="entry name" value="Homeodomain-like"/>
    <property type="match status" value="2"/>
</dbReference>
<keyword evidence="4" id="KW-0902">Two-component regulatory system</keyword>
<evidence type="ECO:0000313" key="11">
    <source>
        <dbReference type="EMBL" id="MFD0958381.1"/>
    </source>
</evidence>
<keyword evidence="12" id="KW-1185">Reference proteome</keyword>
<feature type="domain" description="HTH araC/xylS-type" evidence="9">
    <location>
        <begin position="435"/>
        <end position="533"/>
    </location>
</feature>
<feature type="domain" description="Response regulatory" evidence="10">
    <location>
        <begin position="2"/>
        <end position="119"/>
    </location>
</feature>
<dbReference type="CDD" id="cd17536">
    <property type="entry name" value="REC_YesN-like"/>
    <property type="match status" value="1"/>
</dbReference>
<dbReference type="InterPro" id="IPR041522">
    <property type="entry name" value="CdaR_GGDEF"/>
</dbReference>
<evidence type="ECO:0000259" key="10">
    <source>
        <dbReference type="PROSITE" id="PS50110"/>
    </source>
</evidence>
<dbReference type="PROSITE" id="PS01124">
    <property type="entry name" value="HTH_ARAC_FAMILY_2"/>
    <property type="match status" value="1"/>
</dbReference>
<dbReference type="PANTHER" id="PTHR42713:SF3">
    <property type="entry name" value="TRANSCRIPTIONAL REGULATORY PROTEIN HPTR"/>
    <property type="match status" value="1"/>
</dbReference>
<keyword evidence="6" id="KW-0238">DNA-binding</keyword>
<dbReference type="Pfam" id="PF00072">
    <property type="entry name" value="Response_reg"/>
    <property type="match status" value="1"/>
</dbReference>
<accession>A0ABW3HLK5</accession>
<dbReference type="Gene3D" id="3.40.50.2300">
    <property type="match status" value="1"/>
</dbReference>
<dbReference type="Gene3D" id="1.10.10.60">
    <property type="entry name" value="Homeodomain-like"/>
    <property type="match status" value="2"/>
</dbReference>
<dbReference type="Pfam" id="PF17853">
    <property type="entry name" value="GGDEF_2"/>
    <property type="match status" value="1"/>
</dbReference>
<evidence type="ECO:0000256" key="1">
    <source>
        <dbReference type="ARBA" id="ARBA00004496"/>
    </source>
</evidence>
<evidence type="ECO:0000256" key="4">
    <source>
        <dbReference type="ARBA" id="ARBA00023012"/>
    </source>
</evidence>
<dbReference type="Proteomes" id="UP001596989">
    <property type="component" value="Unassembled WGS sequence"/>
</dbReference>
<comment type="subcellular location">
    <subcellularLocation>
        <location evidence="1">Cytoplasm</location>
    </subcellularLocation>
</comment>
<evidence type="ECO:0000256" key="6">
    <source>
        <dbReference type="ARBA" id="ARBA00023125"/>
    </source>
</evidence>
<sequence length="538" mass="62396">MKLLIVEDEIYVRERLAEGIDWAAGQIDLVDAVSNGKEAVAILQNDHVDIIITDIQMPDMNGLELAGRVREAYPHIKVIILTGYDDFEYAREGIEHGVFKFLVKPVANEQLWEVVQGAKAVREDELREKHKLWMLEQRWQDHLPHLHDVFYKNWINGRYSLWELNKWSQALHLPIDGKSPWPIVVDMDPIPEESERFRVGDRPLVQFALFTVARDLFASRDCVIIQDDDGMTALIFLMPPQEPEEAYQAHVLHQINVLLSTIKDCLKLTASAGIGSPVADKLHLPHAYKQSRMALQERVVLGHEMIIHYRDDAVMKDTWSFLSDLEKELEMSIETGDEEAIKEKVERMMEAGFAEGMPVEDAKETLLRIMCLLARIVHSHGWALRETLGEEYEDFEQFNQLLTREQIHAWLQRMTLRISSAIISRRQSCTQIAVGEMMRFIQERLHDDQLSLYLVADKLYVNYSYLSRMFKKVTGESFSDYVLRLRMEKAKELLAQGGRVSLTAERVGYRHVNYFSKAFAKYWGIKPSEVYKPHMPNK</sequence>
<organism evidence="11 12">
    <name type="scientific">Paenibacillus chungangensis</name>
    <dbReference type="NCBI Taxonomy" id="696535"/>
    <lineage>
        <taxon>Bacteria</taxon>
        <taxon>Bacillati</taxon>
        <taxon>Bacillota</taxon>
        <taxon>Bacilli</taxon>
        <taxon>Bacillales</taxon>
        <taxon>Paenibacillaceae</taxon>
        <taxon>Paenibacillus</taxon>
    </lineage>
</organism>
<evidence type="ECO:0000256" key="7">
    <source>
        <dbReference type="ARBA" id="ARBA00023163"/>
    </source>
</evidence>
<feature type="modified residue" description="4-aspartylphosphate" evidence="8">
    <location>
        <position position="54"/>
    </location>
</feature>
<dbReference type="RefSeq" id="WP_377562145.1">
    <property type="nucleotide sequence ID" value="NZ_JBHTJZ010000005.1"/>
</dbReference>
<dbReference type="SMART" id="SM00448">
    <property type="entry name" value="REC"/>
    <property type="match status" value="1"/>
</dbReference>
<dbReference type="SUPFAM" id="SSF52172">
    <property type="entry name" value="CheY-like"/>
    <property type="match status" value="1"/>
</dbReference>
<dbReference type="SMART" id="SM00342">
    <property type="entry name" value="HTH_ARAC"/>
    <property type="match status" value="1"/>
</dbReference>
<keyword evidence="7" id="KW-0804">Transcription</keyword>
<evidence type="ECO:0000256" key="5">
    <source>
        <dbReference type="ARBA" id="ARBA00023015"/>
    </source>
</evidence>
<keyword evidence="2" id="KW-0963">Cytoplasm</keyword>
<dbReference type="PROSITE" id="PS50110">
    <property type="entry name" value="RESPONSE_REGULATORY"/>
    <property type="match status" value="1"/>
</dbReference>
<evidence type="ECO:0000256" key="8">
    <source>
        <dbReference type="PROSITE-ProRule" id="PRU00169"/>
    </source>
</evidence>
<reference evidence="12" key="1">
    <citation type="journal article" date="2019" name="Int. J. Syst. Evol. Microbiol.">
        <title>The Global Catalogue of Microorganisms (GCM) 10K type strain sequencing project: providing services to taxonomists for standard genome sequencing and annotation.</title>
        <authorList>
            <consortium name="The Broad Institute Genomics Platform"/>
            <consortium name="The Broad Institute Genome Sequencing Center for Infectious Disease"/>
            <person name="Wu L."/>
            <person name="Ma J."/>
        </authorList>
    </citation>
    <scope>NUCLEOTIDE SEQUENCE [LARGE SCALE GENOMIC DNA]</scope>
    <source>
        <strain evidence="12">CCUG 59129</strain>
    </source>
</reference>
<protein>
    <submittedName>
        <fullName evidence="11">Response regulator</fullName>
    </submittedName>
</protein>
<gene>
    <name evidence="11" type="ORF">ACFQ2I_03185</name>
</gene>
<keyword evidence="3 8" id="KW-0597">Phosphoprotein</keyword>
<dbReference type="InterPro" id="IPR001789">
    <property type="entry name" value="Sig_transdc_resp-reg_receiver"/>
</dbReference>
<evidence type="ECO:0000313" key="12">
    <source>
        <dbReference type="Proteomes" id="UP001596989"/>
    </source>
</evidence>
<dbReference type="EMBL" id="JBHTJZ010000005">
    <property type="protein sequence ID" value="MFD0958381.1"/>
    <property type="molecule type" value="Genomic_DNA"/>
</dbReference>
<dbReference type="InterPro" id="IPR051552">
    <property type="entry name" value="HptR"/>
</dbReference>
<evidence type="ECO:0000256" key="2">
    <source>
        <dbReference type="ARBA" id="ARBA00022490"/>
    </source>
</evidence>
<proteinExistence type="predicted"/>
<dbReference type="InterPro" id="IPR011006">
    <property type="entry name" value="CheY-like_superfamily"/>
</dbReference>
<evidence type="ECO:0000259" key="9">
    <source>
        <dbReference type="PROSITE" id="PS01124"/>
    </source>
</evidence>
<keyword evidence="5" id="KW-0805">Transcription regulation</keyword>
<dbReference type="Pfam" id="PF12833">
    <property type="entry name" value="HTH_18"/>
    <property type="match status" value="1"/>
</dbReference>
<dbReference type="InterPro" id="IPR009057">
    <property type="entry name" value="Homeodomain-like_sf"/>
</dbReference>
<comment type="caution">
    <text evidence="11">The sequence shown here is derived from an EMBL/GenBank/DDBJ whole genome shotgun (WGS) entry which is preliminary data.</text>
</comment>